<dbReference type="RefSeq" id="WP_131450031.1">
    <property type="nucleotide sequence ID" value="NZ_SJZI01000046.1"/>
</dbReference>
<name>A0A4R1B8W3_9BACT</name>
<comment type="caution">
    <text evidence="1">The sequence shown here is derived from an EMBL/GenBank/DDBJ whole genome shotgun (WGS) entry which is preliminary data.</text>
</comment>
<dbReference type="EMBL" id="SJZI01000046">
    <property type="protein sequence ID" value="TCJ13375.1"/>
    <property type="molecule type" value="Genomic_DNA"/>
</dbReference>
<dbReference type="OrthoDB" id="874784at2"/>
<keyword evidence="2" id="KW-1185">Reference proteome</keyword>
<reference evidence="1 2" key="1">
    <citation type="submission" date="2019-03" db="EMBL/GenBank/DDBJ databases">
        <authorList>
            <person name="Kim M.K.M."/>
        </authorList>
    </citation>
    <scope>NUCLEOTIDE SEQUENCE [LARGE SCALE GENOMIC DNA]</scope>
    <source>
        <strain evidence="1 2">17J68-12</strain>
    </source>
</reference>
<dbReference type="AlphaFoldDB" id="A0A4R1B8W3"/>
<proteinExistence type="predicted"/>
<organism evidence="1 2">
    <name type="scientific">Flaviaesturariibacter flavus</name>
    <dbReference type="NCBI Taxonomy" id="2502780"/>
    <lineage>
        <taxon>Bacteria</taxon>
        <taxon>Pseudomonadati</taxon>
        <taxon>Bacteroidota</taxon>
        <taxon>Chitinophagia</taxon>
        <taxon>Chitinophagales</taxon>
        <taxon>Chitinophagaceae</taxon>
        <taxon>Flaviaestuariibacter</taxon>
    </lineage>
</organism>
<accession>A0A4R1B8W3</accession>
<protein>
    <submittedName>
        <fullName evidence="1">Uncharacterized protein</fullName>
    </submittedName>
</protein>
<gene>
    <name evidence="1" type="ORF">EPD60_13380</name>
</gene>
<sequence length="228" mass="24694">MIINPIKIFGNFYDDTHISNYRLLLHGEACYAALHTVLADVAAGIEAPLNNYRELLGGIVSARAVLKGQTATTDDYTEAFLDTMRQAEDTLGAKRIRKGDPIYLEFFPQGLDGYNDINRGNAASLMQLAADAATRHAALLGTDLADELRSFPGGWLTVRSGQQGQSGKVDEKAAAIRAARRSLELALCQAIHEVGARFPGDADKCASFFAFDLLYRAGRKKAEAPGMV</sequence>
<evidence type="ECO:0000313" key="1">
    <source>
        <dbReference type="EMBL" id="TCJ13375.1"/>
    </source>
</evidence>
<dbReference type="Proteomes" id="UP000295334">
    <property type="component" value="Unassembled WGS sequence"/>
</dbReference>
<evidence type="ECO:0000313" key="2">
    <source>
        <dbReference type="Proteomes" id="UP000295334"/>
    </source>
</evidence>